<accession>A0A5N5M9B7</accession>
<dbReference type="PANTHER" id="PTHR31917">
    <property type="entry name" value="AGENET DOMAIN-CONTAINING PROTEIN-RELATED"/>
    <property type="match status" value="1"/>
</dbReference>
<dbReference type="Gene3D" id="2.30.30.490">
    <property type="match status" value="1"/>
</dbReference>
<dbReference type="InterPro" id="IPR043151">
    <property type="entry name" value="BAH_sf"/>
</dbReference>
<keyword evidence="4" id="KW-1185">Reference proteome</keyword>
<name>A0A5N5M9B7_9ROSI</name>
<dbReference type="EMBL" id="VDCV01000006">
    <property type="protein sequence ID" value="KAB5551557.1"/>
    <property type="molecule type" value="Genomic_DNA"/>
</dbReference>
<dbReference type="SMART" id="SM00743">
    <property type="entry name" value="Agenet"/>
    <property type="match status" value="1"/>
</dbReference>
<comment type="caution">
    <text evidence="3">The sequence shown here is derived from an EMBL/GenBank/DDBJ whole genome shotgun (WGS) entry which is preliminary data.</text>
</comment>
<evidence type="ECO:0000313" key="4">
    <source>
        <dbReference type="Proteomes" id="UP000326939"/>
    </source>
</evidence>
<evidence type="ECO:0000256" key="1">
    <source>
        <dbReference type="SAM" id="MobiDB-lite"/>
    </source>
</evidence>
<dbReference type="InterPro" id="IPR014002">
    <property type="entry name" value="Agenet_dom_plant"/>
</dbReference>
<dbReference type="Pfam" id="PF05641">
    <property type="entry name" value="Agenet"/>
    <property type="match status" value="1"/>
</dbReference>
<feature type="region of interest" description="Disordered" evidence="1">
    <location>
        <begin position="323"/>
        <end position="345"/>
    </location>
</feature>
<proteinExistence type="predicted"/>
<reference evidence="4" key="1">
    <citation type="journal article" date="2019" name="Gigascience">
        <title>De novo genome assembly of the endangered Acer yangbiense, a plant species with extremely small populations endemic to Yunnan Province, China.</title>
        <authorList>
            <person name="Yang J."/>
            <person name="Wariss H.M."/>
            <person name="Tao L."/>
            <person name="Zhang R."/>
            <person name="Yun Q."/>
            <person name="Hollingsworth P."/>
            <person name="Dao Z."/>
            <person name="Luo G."/>
            <person name="Guo H."/>
            <person name="Ma Y."/>
            <person name="Sun W."/>
        </authorList>
    </citation>
    <scope>NUCLEOTIDE SEQUENCE [LARGE SCALE GENOMIC DNA]</scope>
    <source>
        <strain evidence="4">cv. br00</strain>
    </source>
</reference>
<gene>
    <name evidence="3" type="ORF">DKX38_008868</name>
</gene>
<dbReference type="PROSITE" id="PS51038">
    <property type="entry name" value="BAH"/>
    <property type="match status" value="1"/>
</dbReference>
<dbReference type="PANTHER" id="PTHR31917:SF3">
    <property type="entry name" value="BROMO ADJACENT-LIKE DOMAIN PROTEIN"/>
    <property type="match status" value="1"/>
</dbReference>
<evidence type="ECO:0000259" key="2">
    <source>
        <dbReference type="PROSITE" id="PS51038"/>
    </source>
</evidence>
<dbReference type="GO" id="GO:0003682">
    <property type="term" value="F:chromatin binding"/>
    <property type="evidence" value="ECO:0007669"/>
    <property type="project" value="InterPro"/>
</dbReference>
<feature type="domain" description="BAH" evidence="2">
    <location>
        <begin position="169"/>
        <end position="288"/>
    </location>
</feature>
<dbReference type="InterPro" id="IPR001025">
    <property type="entry name" value="BAH_dom"/>
</dbReference>
<dbReference type="Proteomes" id="UP000326939">
    <property type="component" value="Chromosome 6"/>
</dbReference>
<protein>
    <recommendedName>
        <fullName evidence="2">BAH domain-containing protein</fullName>
    </recommendedName>
</protein>
<evidence type="ECO:0000313" key="3">
    <source>
        <dbReference type="EMBL" id="KAB5551557.1"/>
    </source>
</evidence>
<dbReference type="AlphaFoldDB" id="A0A5N5M9B7"/>
<organism evidence="3 4">
    <name type="scientific">Salix brachista</name>
    <dbReference type="NCBI Taxonomy" id="2182728"/>
    <lineage>
        <taxon>Eukaryota</taxon>
        <taxon>Viridiplantae</taxon>
        <taxon>Streptophyta</taxon>
        <taxon>Embryophyta</taxon>
        <taxon>Tracheophyta</taxon>
        <taxon>Spermatophyta</taxon>
        <taxon>Magnoliopsida</taxon>
        <taxon>eudicotyledons</taxon>
        <taxon>Gunneridae</taxon>
        <taxon>Pentapetalae</taxon>
        <taxon>rosids</taxon>
        <taxon>fabids</taxon>
        <taxon>Malpighiales</taxon>
        <taxon>Salicaceae</taxon>
        <taxon>Saliceae</taxon>
        <taxon>Salix</taxon>
    </lineage>
</organism>
<sequence length="700" mass="78428">MVIMSVSNDVFVAWEEHIICHERGSRVVHYHLKDKFGGLVLAVIGTERSIRHMTYVVSDEFLEAYGSNESINSSTKWRARREVVDWLTSMVSNEGSPPHVSNAQINGLAQGSESFGVSVTGFNASKTYLPVRMARSKLKVQNSHIKWFGAAWICAKELKHYPAFFRNGTTITVHSFVFIMAEEKGRYLGYLEDMYEDKKGQKKVKVRWFHHNQEVKGVIPQLNPHPQEVFITPNVQVISAEYIDCPAIVLTPRHYDKCMAVVSHTSTSGAHLCFRQFKNNKIKPFALTKLHGYFNQAIISTLDGSIVPKQKVRYDNLYKEDEEEFTHDNPTSVGSKRSRTSMEQDRLESGSGLRNWACGNQIAKCKSGFPKLKLWLSEVSMGIDFVIPQSKCSAPFRVNEKIEMLCQDSGIRGCWFRCKVLRSSQKHLKVQYEDVQYVEGSGNLEGQAFGRIIALPNSTPLPQKKRLYEWVPASRVAAPDKLGMRCVGRKTVRPHPQNHSTNHIFEVGAPVDAWWSDGWWEGVVSGVDISGSDMQVYLPGEGKFLTVPRKNVRSSQDWVDNRWVDVMSKPDILRHLSADAVSSIKFEAPGCDTAASLECKFVKTSRLEAIEEDVPGSSVSDDPKIVKEVFSIQMPGVNEKDELKTHGVVDDVGGEEKANNVVTAAYVDNGGEDSSGNNTEFLVDKDLKSADKISEAAKAL</sequence>
<dbReference type="InterPro" id="IPR008395">
    <property type="entry name" value="Agenet-like_dom"/>
</dbReference>